<keyword evidence="1" id="KW-1133">Transmembrane helix</keyword>
<dbReference type="EMBL" id="JBHSKT010000006">
    <property type="protein sequence ID" value="MFC5271126.1"/>
    <property type="molecule type" value="Genomic_DNA"/>
</dbReference>
<reference evidence="3" key="1">
    <citation type="journal article" date="2019" name="Int. J. Syst. Evol. Microbiol.">
        <title>The Global Catalogue of Microorganisms (GCM) 10K type strain sequencing project: providing services to taxonomists for standard genome sequencing and annotation.</title>
        <authorList>
            <consortium name="The Broad Institute Genomics Platform"/>
            <consortium name="The Broad Institute Genome Sequencing Center for Infectious Disease"/>
            <person name="Wu L."/>
            <person name="Ma J."/>
        </authorList>
    </citation>
    <scope>NUCLEOTIDE SEQUENCE [LARGE SCALE GENOMIC DNA]</scope>
    <source>
        <strain evidence="3">KACC 12602</strain>
    </source>
</reference>
<keyword evidence="1" id="KW-0472">Membrane</keyword>
<feature type="transmembrane region" description="Helical" evidence="1">
    <location>
        <begin position="15"/>
        <end position="37"/>
    </location>
</feature>
<proteinExistence type="predicted"/>
<protein>
    <submittedName>
        <fullName evidence="2">Uncharacterized protein</fullName>
    </submittedName>
</protein>
<gene>
    <name evidence="2" type="ORF">ACFPIB_10925</name>
</gene>
<comment type="caution">
    <text evidence="2">The sequence shown here is derived from an EMBL/GenBank/DDBJ whole genome shotgun (WGS) entry which is preliminary data.</text>
</comment>
<sequence>SRFIISSFSLPDDLFSISILFPFFVQIGSAKMQAFFLSSKFYFKIFEVVFHIRISTIHFSGLNSYLADL</sequence>
<dbReference type="RefSeq" id="WP_378017494.1">
    <property type="nucleotide sequence ID" value="NZ_JBHSKT010000006.1"/>
</dbReference>
<evidence type="ECO:0000313" key="3">
    <source>
        <dbReference type="Proteomes" id="UP001596161"/>
    </source>
</evidence>
<keyword evidence="3" id="KW-1185">Reference proteome</keyword>
<dbReference type="Proteomes" id="UP001596161">
    <property type="component" value="Unassembled WGS sequence"/>
</dbReference>
<evidence type="ECO:0000256" key="1">
    <source>
        <dbReference type="SAM" id="Phobius"/>
    </source>
</evidence>
<accession>A0ABW0ED12</accession>
<feature type="non-terminal residue" evidence="2">
    <location>
        <position position="1"/>
    </location>
</feature>
<name>A0ABW0ED12_9BACT</name>
<keyword evidence="1" id="KW-0812">Transmembrane</keyword>
<evidence type="ECO:0000313" key="2">
    <source>
        <dbReference type="EMBL" id="MFC5271126.1"/>
    </source>
</evidence>
<organism evidence="2 3">
    <name type="scientific">Adhaeribacter terreus</name>
    <dbReference type="NCBI Taxonomy" id="529703"/>
    <lineage>
        <taxon>Bacteria</taxon>
        <taxon>Pseudomonadati</taxon>
        <taxon>Bacteroidota</taxon>
        <taxon>Cytophagia</taxon>
        <taxon>Cytophagales</taxon>
        <taxon>Hymenobacteraceae</taxon>
        <taxon>Adhaeribacter</taxon>
    </lineage>
</organism>